<accession>A0A284R435</accession>
<keyword evidence="8" id="KW-1185">Reference proteome</keyword>
<feature type="domain" description="Rad50/SbcC-type AAA" evidence="6">
    <location>
        <begin position="131"/>
        <end position="334"/>
    </location>
</feature>
<feature type="region of interest" description="Disordered" evidence="5">
    <location>
        <begin position="1"/>
        <end position="119"/>
    </location>
</feature>
<dbReference type="InterPro" id="IPR038729">
    <property type="entry name" value="Rad50/SbcC_AAA"/>
</dbReference>
<dbReference type="InterPro" id="IPR027417">
    <property type="entry name" value="P-loop_NTPase"/>
</dbReference>
<protein>
    <recommendedName>
        <fullName evidence="2">Structural maintenance of chromosomes protein 5</fullName>
    </recommendedName>
</protein>
<dbReference type="Proteomes" id="UP000219338">
    <property type="component" value="Unassembled WGS sequence"/>
</dbReference>
<comment type="similarity">
    <text evidence="1">Belongs to the SMC family. SMC5 subfamily.</text>
</comment>
<sequence>MARQPSASSDNVNARDTRAAMKVKAEKAVKAEKVSKVKAEDAKQNKGKRRVRDEEEDHKGRDENGEVDAEGDEDALDEEGGSGSPKGRKRTRLNTNGDSHPADDDDDAPEHKHVATLPRDTDGFIPSSIVRIQLQNFVTYDWVEFRPGPYLNMIIGPNGTGKSSIACAICLGLGWSPQILGRASEINSFVKQGKTSGHIEIELKGPKGKPNLVIRRNLTSTSKTSTFTLNGVSAIGREISSQMAALNVQIGNLCTFLPQDKVSEFAAMSPQDLLKETQRAAGDQNLTAWHKTLIEAGADQKKINDLIKSEMDQLQQMRERNEAIERDVQRCLERQKIEQEIALLEVLVPVQRYREARERYQTVKAEQRRCHNKVVALKDKNAPAHDLLKRLAVQHKKLEKDREDSKRSTQSKFKKINERWNEDERLENAAEDLQLKLETLDNEEKDRSKKIKNAQANIDSIRKELAKEVKLENQDDLTREMNELRQERQSVIGRKREFEAEMTTNLDQEYQSKSRSQQSQDELKKLDNVEVRKLQMLSQWDRDTADAVVWYRNNKDKFRMEVFEPPYLSVNVPDHAFASAVEMAFSGNNMKTFVAQCQEDYDTLNRNINDNQVLGRKVWVTTWYRARMDRLFVPPPMERDELARHGFSGYLLDYVTCPQGLEWFLQVELNLHRIAVGGHNVDVNRAMDAVCRSRTGPANFIAGTSYNIVTRSRYGKKLAQNMTRDIGKAKSFIATSVDPEVKKRIDGEIAEHKQHLDMLKEAIDKLRQQLSAVEVEDSKFQRRANDINARRDAIQHEVQRRTTLTTKQKRAEAELKTLLNKPSAEQERAEIKKGIYKISKQRVAIVKEYKEYAKSIIEEQSRATRLGLEFLQVGANHAALRELCNRKDERYNIALAEFNKADEAFKEIKAESKQLLLESRTAIDNCEPDINTLYEDIQSARFQYEKELEDAEAAGKTPPSDEGIDLRSTEELEAEFDAQKAQLEIMLNTNPGVIEEYEKRKRDIEALERTVQQKQTNAQRVEQKIKKARDSWEPALEQLVAKIGEKFSAAFDRIGCAGEIRIGQHEDYDKWTIDILVKFRDDEKLQLLTSQRQSGGERSLTTILYLMSLTEQARAPFSLVDEINQGMDQRAERAVHNNMVETTCKEESGQYFLITPKLLADLQYHKRMKVLCVNNGEWLPEERGLGNMMNMIEGYVDRQKHRATNSA</sequence>
<evidence type="ECO:0000256" key="1">
    <source>
        <dbReference type="ARBA" id="ARBA00010171"/>
    </source>
</evidence>
<evidence type="ECO:0000313" key="7">
    <source>
        <dbReference type="EMBL" id="SJL03481.1"/>
    </source>
</evidence>
<name>A0A284R435_ARMOS</name>
<feature type="compositionally biased region" description="Acidic residues" evidence="5">
    <location>
        <begin position="65"/>
        <end position="80"/>
    </location>
</feature>
<organism evidence="7 8">
    <name type="scientific">Armillaria ostoyae</name>
    <name type="common">Armillaria root rot fungus</name>
    <dbReference type="NCBI Taxonomy" id="47428"/>
    <lineage>
        <taxon>Eukaryota</taxon>
        <taxon>Fungi</taxon>
        <taxon>Dikarya</taxon>
        <taxon>Basidiomycota</taxon>
        <taxon>Agaricomycotina</taxon>
        <taxon>Agaricomycetes</taxon>
        <taxon>Agaricomycetidae</taxon>
        <taxon>Agaricales</taxon>
        <taxon>Marasmiineae</taxon>
        <taxon>Physalacriaceae</taxon>
        <taxon>Armillaria</taxon>
    </lineage>
</organism>
<feature type="compositionally biased region" description="Basic and acidic residues" evidence="5">
    <location>
        <begin position="51"/>
        <end position="64"/>
    </location>
</feature>
<dbReference type="SUPFAM" id="SSF52540">
    <property type="entry name" value="P-loop containing nucleoside triphosphate hydrolases"/>
    <property type="match status" value="1"/>
</dbReference>
<evidence type="ECO:0000256" key="5">
    <source>
        <dbReference type="SAM" id="MobiDB-lite"/>
    </source>
</evidence>
<proteinExistence type="inferred from homology"/>
<dbReference type="PANTHER" id="PTHR45916:SF1">
    <property type="entry name" value="STRUCTURAL MAINTENANCE OF CHROMOSOMES PROTEIN 5"/>
    <property type="match status" value="1"/>
</dbReference>
<dbReference type="GO" id="GO:0016887">
    <property type="term" value="F:ATP hydrolysis activity"/>
    <property type="evidence" value="ECO:0007669"/>
    <property type="project" value="InterPro"/>
</dbReference>
<evidence type="ECO:0000256" key="4">
    <source>
        <dbReference type="SAM" id="Coils"/>
    </source>
</evidence>
<feature type="compositionally biased region" description="Basic and acidic residues" evidence="5">
    <location>
        <begin position="13"/>
        <end position="44"/>
    </location>
</feature>
<reference evidence="8" key="1">
    <citation type="journal article" date="2017" name="Nat. Ecol. Evol.">
        <title>Genome expansion and lineage-specific genetic innovations in the forest pathogenic fungi Armillaria.</title>
        <authorList>
            <person name="Sipos G."/>
            <person name="Prasanna A.N."/>
            <person name="Walter M.C."/>
            <person name="O'Connor E."/>
            <person name="Balint B."/>
            <person name="Krizsan K."/>
            <person name="Kiss B."/>
            <person name="Hess J."/>
            <person name="Varga T."/>
            <person name="Slot J."/>
            <person name="Riley R."/>
            <person name="Boka B."/>
            <person name="Rigling D."/>
            <person name="Barry K."/>
            <person name="Lee J."/>
            <person name="Mihaltcheva S."/>
            <person name="LaButti K."/>
            <person name="Lipzen A."/>
            <person name="Waldron R."/>
            <person name="Moloney N.M."/>
            <person name="Sperisen C."/>
            <person name="Kredics L."/>
            <person name="Vagvoelgyi C."/>
            <person name="Patrignani A."/>
            <person name="Fitzpatrick D."/>
            <person name="Nagy I."/>
            <person name="Doyle S."/>
            <person name="Anderson J.B."/>
            <person name="Grigoriev I.V."/>
            <person name="Gueldener U."/>
            <person name="Muensterkoetter M."/>
            <person name="Nagy L.G."/>
        </authorList>
    </citation>
    <scope>NUCLEOTIDE SEQUENCE [LARGE SCALE GENOMIC DNA]</scope>
    <source>
        <strain evidence="8">C18/9</strain>
    </source>
</reference>
<keyword evidence="3 4" id="KW-0175">Coiled coil</keyword>
<evidence type="ECO:0000256" key="3">
    <source>
        <dbReference type="ARBA" id="ARBA00023054"/>
    </source>
</evidence>
<dbReference type="STRING" id="47428.A0A284R435"/>
<dbReference type="AlphaFoldDB" id="A0A284R435"/>
<feature type="region of interest" description="Disordered" evidence="5">
    <location>
        <begin position="503"/>
        <end position="524"/>
    </location>
</feature>
<evidence type="ECO:0000313" key="8">
    <source>
        <dbReference type="Proteomes" id="UP000219338"/>
    </source>
</evidence>
<feature type="coiled-coil region" evidence="4">
    <location>
        <begin position="742"/>
        <end position="776"/>
    </location>
</feature>
<dbReference type="EMBL" id="FUEG01000004">
    <property type="protein sequence ID" value="SJL03481.1"/>
    <property type="molecule type" value="Genomic_DNA"/>
</dbReference>
<dbReference type="OrthoDB" id="10254973at2759"/>
<feature type="coiled-coil region" evidence="4">
    <location>
        <begin position="300"/>
        <end position="334"/>
    </location>
</feature>
<dbReference type="OMA" id="RFWTSQP"/>
<dbReference type="GO" id="GO:0005634">
    <property type="term" value="C:nucleus"/>
    <property type="evidence" value="ECO:0007669"/>
    <property type="project" value="TreeGrafter"/>
</dbReference>
<dbReference type="PANTHER" id="PTHR45916">
    <property type="entry name" value="STRUCTURAL MAINTENANCE OF CHROMOSOMES PROTEIN 5"/>
    <property type="match status" value="1"/>
</dbReference>
<dbReference type="GO" id="GO:0030915">
    <property type="term" value="C:Smc5-Smc6 complex"/>
    <property type="evidence" value="ECO:0007669"/>
    <property type="project" value="TreeGrafter"/>
</dbReference>
<gene>
    <name evidence="7" type="ORF">ARMOST_06837</name>
</gene>
<feature type="compositionally biased region" description="Polar residues" evidence="5">
    <location>
        <begin position="503"/>
        <end position="520"/>
    </location>
</feature>
<dbReference type="Gene3D" id="3.40.50.300">
    <property type="entry name" value="P-loop containing nucleotide triphosphate hydrolases"/>
    <property type="match status" value="2"/>
</dbReference>
<dbReference type="Pfam" id="PF13476">
    <property type="entry name" value="AAA_23"/>
    <property type="match status" value="1"/>
</dbReference>
<dbReference type="GO" id="GO:0000724">
    <property type="term" value="P:double-strand break repair via homologous recombination"/>
    <property type="evidence" value="ECO:0007669"/>
    <property type="project" value="TreeGrafter"/>
</dbReference>
<evidence type="ECO:0000256" key="2">
    <source>
        <dbReference type="ARBA" id="ARBA00018687"/>
    </source>
</evidence>
<feature type="coiled-coil region" evidence="4">
    <location>
        <begin position="388"/>
        <end position="501"/>
    </location>
</feature>
<feature type="coiled-coil region" evidence="4">
    <location>
        <begin position="934"/>
        <end position="1031"/>
    </location>
</feature>
<feature type="compositionally biased region" description="Polar residues" evidence="5">
    <location>
        <begin position="1"/>
        <end position="12"/>
    </location>
</feature>
<evidence type="ECO:0000259" key="6">
    <source>
        <dbReference type="Pfam" id="PF13476"/>
    </source>
</evidence>
<dbReference type="GO" id="GO:0003697">
    <property type="term" value="F:single-stranded DNA binding"/>
    <property type="evidence" value="ECO:0007669"/>
    <property type="project" value="TreeGrafter"/>
</dbReference>